<evidence type="ECO:0000256" key="7">
    <source>
        <dbReference type="PIRNR" id="PIRNR002756"/>
    </source>
</evidence>
<evidence type="ECO:0000313" key="10">
    <source>
        <dbReference type="Proteomes" id="UP000320431"/>
    </source>
</evidence>
<dbReference type="PANTHER" id="PTHR42996">
    <property type="entry name" value="PHOSPHATE-BINDING PROTEIN PSTS"/>
    <property type="match status" value="1"/>
</dbReference>
<evidence type="ECO:0000256" key="5">
    <source>
        <dbReference type="ARBA" id="ARBA00022448"/>
    </source>
</evidence>
<dbReference type="Gene3D" id="3.40.190.10">
    <property type="entry name" value="Periplasmic binding protein-like II"/>
    <property type="match status" value="2"/>
</dbReference>
<dbReference type="PIRSF" id="PIRSF002756">
    <property type="entry name" value="PstS"/>
    <property type="match status" value="1"/>
</dbReference>
<evidence type="ECO:0000256" key="4">
    <source>
        <dbReference type="ARBA" id="ARBA00021889"/>
    </source>
</evidence>
<protein>
    <recommendedName>
        <fullName evidence="4 7">Phosphate-binding protein PstS</fullName>
    </recommendedName>
</protein>
<dbReference type="SUPFAM" id="SSF53850">
    <property type="entry name" value="Periplasmic binding protein-like II"/>
    <property type="match status" value="1"/>
</dbReference>
<reference evidence="9 10" key="1">
    <citation type="submission" date="2019-10" db="EMBL/GenBank/DDBJ databases">
        <title>Lysobacter alkalisoli sp. nov., isolated from saline-alkaline soil.</title>
        <authorList>
            <person name="Sun J.-Q."/>
        </authorList>
    </citation>
    <scope>NUCLEOTIDE SEQUENCE [LARGE SCALE GENOMIC DNA]</scope>
    <source>
        <strain evidence="9 10">KCTC 42381</strain>
    </source>
</reference>
<dbReference type="GO" id="GO:0035435">
    <property type="term" value="P:phosphate ion transmembrane transport"/>
    <property type="evidence" value="ECO:0007669"/>
    <property type="project" value="InterPro"/>
</dbReference>
<sequence length="363" mass="37852">MKSSPARIAVLALATTLALAACKPSSEAPATGEGSNAPAAAEAASDKVAAEITGAGATFIFPLISKWSADYNAQTGAKVNYQSIGSGGGIAQIKAGTVDFGSSDAPLSPEELAEAGLGQFPSAIGGVVPVLNVEGIEAGKLRLTGELLADIYLGKVEKWNDAAIAAANPDVALPDLKINLVHRSDGSGTTFNFTNYLSKVSSAWKDQVGEGKSVKWITGVGGKGNEGVASYVQQIKGSIGYVELAYAIQNNMAYATLQNAAGNWVAPSAESFQAAAATADWANTKDFHLVITNAPGADAWPITATNFILMYKQPKDAKRSADAMAFFKWAFENGQAQASELHYVPLPPELVQQVESYWAAEFK</sequence>
<dbReference type="InterPro" id="IPR024370">
    <property type="entry name" value="PBP_domain"/>
</dbReference>
<organism evidence="9 10">
    <name type="scientific">Marilutibacter maris</name>
    <dbReference type="NCBI Taxonomy" id="1605891"/>
    <lineage>
        <taxon>Bacteria</taxon>
        <taxon>Pseudomonadati</taxon>
        <taxon>Pseudomonadota</taxon>
        <taxon>Gammaproteobacteria</taxon>
        <taxon>Lysobacterales</taxon>
        <taxon>Lysobacteraceae</taxon>
        <taxon>Marilutibacter</taxon>
    </lineage>
</organism>
<comment type="caution">
    <text evidence="9">The sequence shown here is derived from an EMBL/GenBank/DDBJ whole genome shotgun (WGS) entry which is preliminary data.</text>
</comment>
<keyword evidence="6 7" id="KW-0592">Phosphate transport</keyword>
<comment type="subunit">
    <text evidence="3 7">The complex is composed of two ATP-binding proteins (PstB), two transmembrane proteins (PstC and PstA) and a solute-binding protein (PstS).</text>
</comment>
<dbReference type="PANTHER" id="PTHR42996:SF1">
    <property type="entry name" value="PHOSPHATE-BINDING PROTEIN PSTS"/>
    <property type="match status" value="1"/>
</dbReference>
<dbReference type="PROSITE" id="PS51257">
    <property type="entry name" value="PROKAR_LIPOPROTEIN"/>
    <property type="match status" value="1"/>
</dbReference>
<proteinExistence type="inferred from homology"/>
<dbReference type="EMBL" id="VICD02000100">
    <property type="protein sequence ID" value="KAB8192957.1"/>
    <property type="molecule type" value="Genomic_DNA"/>
</dbReference>
<evidence type="ECO:0000256" key="3">
    <source>
        <dbReference type="ARBA" id="ARBA00011529"/>
    </source>
</evidence>
<dbReference type="GO" id="GO:0042301">
    <property type="term" value="F:phosphate ion binding"/>
    <property type="evidence" value="ECO:0007669"/>
    <property type="project" value="InterPro"/>
</dbReference>
<dbReference type="Proteomes" id="UP000320431">
    <property type="component" value="Unassembled WGS sequence"/>
</dbReference>
<dbReference type="GO" id="GO:0043190">
    <property type="term" value="C:ATP-binding cassette (ABC) transporter complex"/>
    <property type="evidence" value="ECO:0007669"/>
    <property type="project" value="InterPro"/>
</dbReference>
<comment type="function">
    <text evidence="1 7">Part of the ABC transporter complex PstSACB involved in phosphate import.</text>
</comment>
<dbReference type="CDD" id="cd13565">
    <property type="entry name" value="PBP2_PstS"/>
    <property type="match status" value="1"/>
</dbReference>
<evidence type="ECO:0000256" key="1">
    <source>
        <dbReference type="ARBA" id="ARBA00002841"/>
    </source>
</evidence>
<dbReference type="RefSeq" id="WP_141481863.1">
    <property type="nucleotide sequence ID" value="NZ_VICD02000100.1"/>
</dbReference>
<evidence type="ECO:0000313" key="9">
    <source>
        <dbReference type="EMBL" id="KAB8192957.1"/>
    </source>
</evidence>
<keyword evidence="5 7" id="KW-0813">Transport</keyword>
<dbReference type="InterPro" id="IPR050962">
    <property type="entry name" value="Phosphate-bind_PstS"/>
</dbReference>
<dbReference type="InterPro" id="IPR005673">
    <property type="entry name" value="ABC_phos-bd_PstS"/>
</dbReference>
<comment type="similarity">
    <text evidence="2 7">Belongs to the PstS family.</text>
</comment>
<feature type="domain" description="PBP" evidence="8">
    <location>
        <begin position="42"/>
        <end position="331"/>
    </location>
</feature>
<dbReference type="AlphaFoldDB" id="A0A508AX77"/>
<dbReference type="NCBIfam" id="TIGR00975">
    <property type="entry name" value="3a0107s03"/>
    <property type="match status" value="1"/>
</dbReference>
<dbReference type="Pfam" id="PF12849">
    <property type="entry name" value="PBP_like_2"/>
    <property type="match status" value="1"/>
</dbReference>
<evidence type="ECO:0000259" key="8">
    <source>
        <dbReference type="Pfam" id="PF12849"/>
    </source>
</evidence>
<dbReference type="NCBIfam" id="NF008171">
    <property type="entry name" value="PRK10918.1"/>
    <property type="match status" value="1"/>
</dbReference>
<gene>
    <name evidence="9" type="primary">pstS</name>
    <name evidence="9" type="ORF">FKV24_006965</name>
</gene>
<accession>A0A508AX77</accession>
<evidence type="ECO:0000256" key="6">
    <source>
        <dbReference type="ARBA" id="ARBA00022592"/>
    </source>
</evidence>
<name>A0A508AX77_9GAMM</name>
<evidence type="ECO:0000256" key="2">
    <source>
        <dbReference type="ARBA" id="ARBA00008725"/>
    </source>
</evidence>